<evidence type="ECO:0000256" key="10">
    <source>
        <dbReference type="PIRNR" id="PIRNR015601"/>
    </source>
</evidence>
<dbReference type="Pfam" id="PF20260">
    <property type="entry name" value="PUA_4"/>
    <property type="match status" value="1"/>
</dbReference>
<evidence type="ECO:0000256" key="2">
    <source>
        <dbReference type="ARBA" id="ARBA00005528"/>
    </source>
</evidence>
<dbReference type="InterPro" id="IPR015947">
    <property type="entry name" value="PUA-like_sf"/>
</dbReference>
<evidence type="ECO:0000313" key="13">
    <source>
        <dbReference type="EMBL" id="OSY87896.1"/>
    </source>
</evidence>
<dbReference type="AlphaFoldDB" id="A0A1Y2PBP1"/>
<dbReference type="Gene3D" id="2.40.240.20">
    <property type="entry name" value="Hypothetical PUA domain-like, domain 1"/>
    <property type="match status" value="1"/>
</dbReference>
<evidence type="ECO:0000256" key="9">
    <source>
        <dbReference type="ARBA" id="ARBA00047944"/>
    </source>
</evidence>
<proteinExistence type="inferred from homology"/>
<dbReference type="GO" id="GO:0070475">
    <property type="term" value="P:rRNA base methylation"/>
    <property type="evidence" value="ECO:0007669"/>
    <property type="project" value="TreeGrafter"/>
</dbReference>
<dbReference type="NCBIfam" id="NF008702">
    <property type="entry name" value="PRK11713.6-1"/>
    <property type="match status" value="1"/>
</dbReference>
<feature type="domain" description="Ribosomal RNA small subunit methyltransferase E PUA-like" evidence="12">
    <location>
        <begin position="19"/>
        <end position="64"/>
    </location>
</feature>
<accession>A0A1Y2PBP1</accession>
<dbReference type="RefSeq" id="WP_086030357.1">
    <property type="nucleotide sequence ID" value="NZ_LAPZ01000005.1"/>
</dbReference>
<dbReference type="STRING" id="1635173.WH52_07590"/>
<dbReference type="InParanoid" id="A0A1Y2PBP1"/>
<evidence type="ECO:0000256" key="3">
    <source>
        <dbReference type="ARBA" id="ARBA00022490"/>
    </source>
</evidence>
<dbReference type="FunCoup" id="A0A1Y2PBP1">
    <property type="interactions" value="368"/>
</dbReference>
<dbReference type="Proteomes" id="UP000194221">
    <property type="component" value="Unassembled WGS sequence"/>
</dbReference>
<name>A0A1Y2PBP1_9FLAO</name>
<evidence type="ECO:0000256" key="7">
    <source>
        <dbReference type="ARBA" id="ARBA00022691"/>
    </source>
</evidence>
<evidence type="ECO:0000313" key="14">
    <source>
        <dbReference type="Proteomes" id="UP000194221"/>
    </source>
</evidence>
<dbReference type="SUPFAM" id="SSF75217">
    <property type="entry name" value="alpha/beta knot"/>
    <property type="match status" value="1"/>
</dbReference>
<dbReference type="CDD" id="cd18084">
    <property type="entry name" value="RsmE-like"/>
    <property type="match status" value="1"/>
</dbReference>
<keyword evidence="4 10" id="KW-0698">rRNA processing</keyword>
<gene>
    <name evidence="13" type="ORF">WH52_07590</name>
</gene>
<reference evidence="13 14" key="1">
    <citation type="submission" date="2015-03" db="EMBL/GenBank/DDBJ databases">
        <title>Genome sequence of Tenacibaculum sp. S2-2, isolated from intestinal microbiota of sea cucumber, Apostichopus japonicas.</title>
        <authorList>
            <person name="Shao Z."/>
            <person name="Wang L."/>
            <person name="Li X."/>
        </authorList>
    </citation>
    <scope>NUCLEOTIDE SEQUENCE [LARGE SCALE GENOMIC DNA]</scope>
    <source>
        <strain evidence="13 14">S2-2</strain>
    </source>
</reference>
<dbReference type="PANTHER" id="PTHR30027">
    <property type="entry name" value="RIBOSOMAL RNA SMALL SUBUNIT METHYLTRANSFERASE E"/>
    <property type="match status" value="1"/>
</dbReference>
<dbReference type="InterPro" id="IPR046887">
    <property type="entry name" value="RsmE_PUA-like"/>
</dbReference>
<dbReference type="GO" id="GO:0005737">
    <property type="term" value="C:cytoplasm"/>
    <property type="evidence" value="ECO:0007669"/>
    <property type="project" value="UniProtKB-SubCell"/>
</dbReference>
<sequence>MQLFFNQHITTETSQIQFSKEESRHIVRVLRKKEGDILYITNGEGFLFTSEIIIASDKKCIAKVVTIEEKPNHRNYYLHIVIAPTKNNDRLEWFLEKATEIGIDEITPIICKNSERKVVKTERLSKIIQSAMKQSLQFTLPKLNEPIKFSDFIKKEDNSSLFIAHCEDSEKITLKNSASKNTNYTILIGPEGDFSSTEIEQALTKGYQPISLGNTRLRTETAGLVAVQNIAFINE</sequence>
<evidence type="ECO:0000256" key="8">
    <source>
        <dbReference type="ARBA" id="ARBA00025699"/>
    </source>
</evidence>
<evidence type="ECO:0000256" key="4">
    <source>
        <dbReference type="ARBA" id="ARBA00022552"/>
    </source>
</evidence>
<feature type="domain" description="Ribosomal RNA small subunit methyltransferase E methyltransferase" evidence="11">
    <location>
        <begin position="77"/>
        <end position="230"/>
    </location>
</feature>
<keyword evidence="3 10" id="KW-0963">Cytoplasm</keyword>
<evidence type="ECO:0000259" key="11">
    <source>
        <dbReference type="Pfam" id="PF04452"/>
    </source>
</evidence>
<dbReference type="SUPFAM" id="SSF88697">
    <property type="entry name" value="PUA domain-like"/>
    <property type="match status" value="1"/>
</dbReference>
<dbReference type="NCBIfam" id="TIGR00046">
    <property type="entry name" value="RsmE family RNA methyltransferase"/>
    <property type="match status" value="1"/>
</dbReference>
<comment type="caution">
    <text evidence="13">The sequence shown here is derived from an EMBL/GenBank/DDBJ whole genome shotgun (WGS) entry which is preliminary data.</text>
</comment>
<organism evidence="13 14">
    <name type="scientific">Tenacibaculum holothuriorum</name>
    <dbReference type="NCBI Taxonomy" id="1635173"/>
    <lineage>
        <taxon>Bacteria</taxon>
        <taxon>Pseudomonadati</taxon>
        <taxon>Bacteroidota</taxon>
        <taxon>Flavobacteriia</taxon>
        <taxon>Flavobacteriales</taxon>
        <taxon>Flavobacteriaceae</taxon>
        <taxon>Tenacibaculum</taxon>
    </lineage>
</organism>
<keyword evidence="5 10" id="KW-0489">Methyltransferase</keyword>
<evidence type="ECO:0000259" key="12">
    <source>
        <dbReference type="Pfam" id="PF20260"/>
    </source>
</evidence>
<dbReference type="EMBL" id="LAPZ01000005">
    <property type="protein sequence ID" value="OSY87896.1"/>
    <property type="molecule type" value="Genomic_DNA"/>
</dbReference>
<dbReference type="EC" id="2.1.1.193" evidence="10"/>
<dbReference type="Gene3D" id="3.40.1280.10">
    <property type="match status" value="1"/>
</dbReference>
<comment type="subcellular location">
    <subcellularLocation>
        <location evidence="1 10">Cytoplasm</location>
    </subcellularLocation>
</comment>
<protein>
    <recommendedName>
        <fullName evidence="10">Ribosomal RNA small subunit methyltransferase E</fullName>
        <ecNumber evidence="10">2.1.1.193</ecNumber>
    </recommendedName>
</protein>
<dbReference type="InterPro" id="IPR029028">
    <property type="entry name" value="Alpha/beta_knot_MTases"/>
</dbReference>
<keyword evidence="6 10" id="KW-0808">Transferase</keyword>
<comment type="catalytic activity">
    <reaction evidence="9 10">
        <text>uridine(1498) in 16S rRNA + S-adenosyl-L-methionine = N(3)-methyluridine(1498) in 16S rRNA + S-adenosyl-L-homocysteine + H(+)</text>
        <dbReference type="Rhea" id="RHEA:42920"/>
        <dbReference type="Rhea" id="RHEA-COMP:10283"/>
        <dbReference type="Rhea" id="RHEA-COMP:10284"/>
        <dbReference type="ChEBI" id="CHEBI:15378"/>
        <dbReference type="ChEBI" id="CHEBI:57856"/>
        <dbReference type="ChEBI" id="CHEBI:59789"/>
        <dbReference type="ChEBI" id="CHEBI:65315"/>
        <dbReference type="ChEBI" id="CHEBI:74502"/>
        <dbReference type="EC" id="2.1.1.193"/>
    </reaction>
</comment>
<dbReference type="PANTHER" id="PTHR30027:SF3">
    <property type="entry name" value="16S RRNA (URACIL(1498)-N(3))-METHYLTRANSFERASE"/>
    <property type="match status" value="1"/>
</dbReference>
<dbReference type="InterPro" id="IPR029026">
    <property type="entry name" value="tRNA_m1G_MTases_N"/>
</dbReference>
<dbReference type="InterPro" id="IPR046886">
    <property type="entry name" value="RsmE_MTase_dom"/>
</dbReference>
<dbReference type="OrthoDB" id="9815641at2"/>
<comment type="similarity">
    <text evidence="2 10">Belongs to the RNA methyltransferase RsmE family.</text>
</comment>
<keyword evidence="7 10" id="KW-0949">S-adenosyl-L-methionine</keyword>
<comment type="function">
    <text evidence="8 10">Specifically methylates the N3 position of the uracil ring of uridine 1498 (m3U1498) in 16S rRNA. Acts on the fully assembled 30S ribosomal subunit.</text>
</comment>
<dbReference type="GO" id="GO:0070042">
    <property type="term" value="F:rRNA (uridine-N3-)-methyltransferase activity"/>
    <property type="evidence" value="ECO:0007669"/>
    <property type="project" value="TreeGrafter"/>
</dbReference>
<evidence type="ECO:0000256" key="5">
    <source>
        <dbReference type="ARBA" id="ARBA00022603"/>
    </source>
</evidence>
<dbReference type="InterPro" id="IPR006700">
    <property type="entry name" value="RsmE"/>
</dbReference>
<dbReference type="PIRSF" id="PIRSF015601">
    <property type="entry name" value="MTase_slr0722"/>
    <property type="match status" value="1"/>
</dbReference>
<evidence type="ECO:0000256" key="6">
    <source>
        <dbReference type="ARBA" id="ARBA00022679"/>
    </source>
</evidence>
<dbReference type="Pfam" id="PF04452">
    <property type="entry name" value="Methyltrans_RNA"/>
    <property type="match status" value="1"/>
</dbReference>
<keyword evidence="14" id="KW-1185">Reference proteome</keyword>
<evidence type="ECO:0000256" key="1">
    <source>
        <dbReference type="ARBA" id="ARBA00004496"/>
    </source>
</evidence>